<name>A0ABP7EDE6_9ACTN</name>
<dbReference type="Proteomes" id="UP001500902">
    <property type="component" value="Unassembled WGS sequence"/>
</dbReference>
<evidence type="ECO:0000313" key="1">
    <source>
        <dbReference type="EMBL" id="GAA3716666.1"/>
    </source>
</evidence>
<comment type="caution">
    <text evidence="1">The sequence shown here is derived from an EMBL/GenBank/DDBJ whole genome shotgun (WGS) entry which is preliminary data.</text>
</comment>
<organism evidence="1 2">
    <name type="scientific">Nonomuraea antimicrobica</name>
    <dbReference type="NCBI Taxonomy" id="561173"/>
    <lineage>
        <taxon>Bacteria</taxon>
        <taxon>Bacillati</taxon>
        <taxon>Actinomycetota</taxon>
        <taxon>Actinomycetes</taxon>
        <taxon>Streptosporangiales</taxon>
        <taxon>Streptosporangiaceae</taxon>
        <taxon>Nonomuraea</taxon>
    </lineage>
</organism>
<accession>A0ABP7EDE6</accession>
<evidence type="ECO:0000313" key="2">
    <source>
        <dbReference type="Proteomes" id="UP001500902"/>
    </source>
</evidence>
<reference evidence="2" key="1">
    <citation type="journal article" date="2019" name="Int. J. Syst. Evol. Microbiol.">
        <title>The Global Catalogue of Microorganisms (GCM) 10K type strain sequencing project: providing services to taxonomists for standard genome sequencing and annotation.</title>
        <authorList>
            <consortium name="The Broad Institute Genomics Platform"/>
            <consortium name="The Broad Institute Genome Sequencing Center for Infectious Disease"/>
            <person name="Wu L."/>
            <person name="Ma J."/>
        </authorList>
    </citation>
    <scope>NUCLEOTIDE SEQUENCE [LARGE SCALE GENOMIC DNA]</scope>
    <source>
        <strain evidence="2">JCM 16904</strain>
    </source>
</reference>
<sequence>MPANRWTGACLRRTSSEIDGSFGTRFQVNTGSCEDWTSRQWLKSSSGEPSWLGSAALGFLDNESGEEVTATLGDGPTLNG</sequence>
<gene>
    <name evidence="1" type="ORF">GCM10022224_097900</name>
</gene>
<protein>
    <submittedName>
        <fullName evidence="1">Uncharacterized protein</fullName>
    </submittedName>
</protein>
<dbReference type="EMBL" id="BAAAZP010000236">
    <property type="protein sequence ID" value="GAA3716666.1"/>
    <property type="molecule type" value="Genomic_DNA"/>
</dbReference>
<proteinExistence type="predicted"/>
<keyword evidence="2" id="KW-1185">Reference proteome</keyword>